<dbReference type="GO" id="GO:0016878">
    <property type="term" value="F:acid-thiol ligase activity"/>
    <property type="evidence" value="ECO:0007669"/>
    <property type="project" value="UniProtKB-ARBA"/>
</dbReference>
<dbReference type="AlphaFoldDB" id="A0A5R9QM60"/>
<keyword evidence="1" id="KW-0812">Transmembrane</keyword>
<evidence type="ECO:0000313" key="4">
    <source>
        <dbReference type="EMBL" id="TLX70656.1"/>
    </source>
</evidence>
<proteinExistence type="predicted"/>
<keyword evidence="5" id="KW-1185">Reference proteome</keyword>
<protein>
    <submittedName>
        <fullName evidence="4">Acyl--CoA ligase</fullName>
    </submittedName>
</protein>
<dbReference type="InterPro" id="IPR045851">
    <property type="entry name" value="AMP-bd_C_sf"/>
</dbReference>
<dbReference type="OrthoDB" id="9803968at2"/>
<keyword evidence="1" id="KW-1133">Transmembrane helix</keyword>
<dbReference type="InterPro" id="IPR020845">
    <property type="entry name" value="AMP-binding_CS"/>
</dbReference>
<comment type="caution">
    <text evidence="4">The sequence shown here is derived from an EMBL/GenBank/DDBJ whole genome shotgun (WGS) entry which is preliminary data.</text>
</comment>
<dbReference type="InterPro" id="IPR025110">
    <property type="entry name" value="AMP-bd_C"/>
</dbReference>
<feature type="transmembrane region" description="Helical" evidence="1">
    <location>
        <begin position="212"/>
        <end position="231"/>
    </location>
</feature>
<evidence type="ECO:0000259" key="3">
    <source>
        <dbReference type="Pfam" id="PF13193"/>
    </source>
</evidence>
<keyword evidence="1" id="KW-0472">Membrane</keyword>
<dbReference type="InterPro" id="IPR042099">
    <property type="entry name" value="ANL_N_sf"/>
</dbReference>
<evidence type="ECO:0000313" key="5">
    <source>
        <dbReference type="Proteomes" id="UP000306635"/>
    </source>
</evidence>
<feature type="domain" description="AMP-dependent synthetase/ligase" evidence="2">
    <location>
        <begin position="18"/>
        <end position="370"/>
    </location>
</feature>
<dbReference type="SUPFAM" id="SSF56801">
    <property type="entry name" value="Acetyl-CoA synthetase-like"/>
    <property type="match status" value="1"/>
</dbReference>
<evidence type="ECO:0000256" key="1">
    <source>
        <dbReference type="SAM" id="Phobius"/>
    </source>
</evidence>
<gene>
    <name evidence="4" type="ORF">FAS41_27475</name>
</gene>
<reference evidence="4 5" key="1">
    <citation type="submission" date="2019-04" db="EMBL/GenBank/DDBJ databases">
        <authorList>
            <person name="Li M."/>
        </authorList>
    </citation>
    <scope>NUCLEOTIDE SEQUENCE [LARGE SCALE GENOMIC DNA]</scope>
    <source>
        <strain evidence="4 5">LAM1902</strain>
    </source>
</reference>
<dbReference type="Gene3D" id="3.40.50.12780">
    <property type="entry name" value="N-terminal domain of ligase-like"/>
    <property type="match status" value="1"/>
</dbReference>
<dbReference type="InterPro" id="IPR050237">
    <property type="entry name" value="ATP-dep_AMP-bd_enzyme"/>
</dbReference>
<dbReference type="PANTHER" id="PTHR43767">
    <property type="entry name" value="LONG-CHAIN-FATTY-ACID--COA LIGASE"/>
    <property type="match status" value="1"/>
</dbReference>
<feature type="domain" description="AMP-binding enzyme C-terminal" evidence="3">
    <location>
        <begin position="421"/>
        <end position="496"/>
    </location>
</feature>
<organism evidence="4 5">
    <name type="scientific">Pseudomonas nicosulfuronedens</name>
    <dbReference type="NCBI Taxonomy" id="2571105"/>
    <lineage>
        <taxon>Bacteria</taxon>
        <taxon>Pseudomonadati</taxon>
        <taxon>Pseudomonadota</taxon>
        <taxon>Gammaproteobacteria</taxon>
        <taxon>Pseudomonadales</taxon>
        <taxon>Pseudomonadaceae</taxon>
        <taxon>Pseudomonas</taxon>
    </lineage>
</organism>
<dbReference type="Proteomes" id="UP000306635">
    <property type="component" value="Unassembled WGS sequence"/>
</dbReference>
<evidence type="ECO:0000259" key="2">
    <source>
        <dbReference type="Pfam" id="PF00501"/>
    </source>
</evidence>
<dbReference type="PANTHER" id="PTHR43767:SF1">
    <property type="entry name" value="NONRIBOSOMAL PEPTIDE SYNTHASE PES1 (EUROFUNG)-RELATED"/>
    <property type="match status" value="1"/>
</dbReference>
<sequence length="521" mass="56687">MQTRLALATNIGDLVRIWAECAGDAPALREPGRELSYAQLWYAIEGAARRLTIEGVSRGDRVMLVAENCIAQVVLTFSCVVLGAWPVNVNARLSAREIESIRTHCRPRLMVFSSALSADAEAHAARQGALPWRGDELFDGFSMIAALGEVPPEEDELARDVAALVYTSGTTGAPKGVMVRHQGLLHFARVSCASRSLGASDRVYGVLPLPHIFGFATILLTTLYAGACLVLERKFTPERLLETLLREGITTFQGVPTLFTRVVEHLKLNGTRLPSTSLRYLYSGGASLDLAVKREVEAVFGLPLHQGYGMTEYAGSMFITRTAAPRDDDSSGYPNDGVEIRLMDDDGNEVAPGQVGAIQIRGPGVMRGYYRNPQATRETVSAEGWLATGDLGRLEPDGALFISGRTKDLIIRSGFNVYPVEVESVLNAWPGIQLSAVVGHARSGGDEDVVAFVELQAGQRLAMADLQAYLVRELAPYKRPSRIVILHRMPVTFNGKLQKLQLREWLQHGGAEEGAISEVCD</sequence>
<dbReference type="Gene3D" id="3.30.300.30">
    <property type="match status" value="1"/>
</dbReference>
<dbReference type="InterPro" id="IPR000873">
    <property type="entry name" value="AMP-dep_synth/lig_dom"/>
</dbReference>
<dbReference type="Pfam" id="PF00501">
    <property type="entry name" value="AMP-binding"/>
    <property type="match status" value="1"/>
</dbReference>
<dbReference type="Pfam" id="PF13193">
    <property type="entry name" value="AMP-binding_C"/>
    <property type="match status" value="1"/>
</dbReference>
<accession>A0A5R9QM60</accession>
<dbReference type="EMBL" id="SWDV01000048">
    <property type="protein sequence ID" value="TLX70656.1"/>
    <property type="molecule type" value="Genomic_DNA"/>
</dbReference>
<dbReference type="PROSITE" id="PS00455">
    <property type="entry name" value="AMP_BINDING"/>
    <property type="match status" value="1"/>
</dbReference>
<keyword evidence="4" id="KW-0436">Ligase</keyword>
<name>A0A5R9QM60_9PSED</name>